<evidence type="ECO:0000256" key="5">
    <source>
        <dbReference type="ARBA" id="ARBA00022475"/>
    </source>
</evidence>
<keyword evidence="14" id="KW-1185">Reference proteome</keyword>
<dbReference type="EMBL" id="JJMM01000011">
    <property type="protein sequence ID" value="KDR95179.1"/>
    <property type="molecule type" value="Genomic_DNA"/>
</dbReference>
<evidence type="ECO:0000256" key="7">
    <source>
        <dbReference type="ARBA" id="ARBA00022795"/>
    </source>
</evidence>
<name>A0A069RDN9_PEPLI</name>
<reference evidence="13 14" key="1">
    <citation type="submission" date="2014-03" db="EMBL/GenBank/DDBJ databases">
        <title>Genome sequence of Clostridium litorale W6, DSM 5388.</title>
        <authorList>
            <person name="Poehlein A."/>
            <person name="Jagirdar A."/>
            <person name="Khonsari B."/>
            <person name="Chibani C.M."/>
            <person name="Gutierrez Gutierrez D.A."/>
            <person name="Davydova E."/>
            <person name="Alghaithi H.S."/>
            <person name="Nair K.P."/>
            <person name="Dhamotharan K."/>
            <person name="Chandran L."/>
            <person name="G W."/>
            <person name="Daniel R."/>
        </authorList>
    </citation>
    <scope>NUCLEOTIDE SEQUENCE [LARGE SCALE GENOMIC DNA]</scope>
    <source>
        <strain evidence="13 14">W6</strain>
    </source>
</reference>
<comment type="similarity">
    <text evidence="2 12">Belongs to the type III secretion exporter family.</text>
</comment>
<dbReference type="RefSeq" id="WP_242943760.1">
    <property type="nucleotide sequence ID" value="NZ_FSRH01000002.1"/>
</dbReference>
<dbReference type="SUPFAM" id="SSF160544">
    <property type="entry name" value="EscU C-terminal domain-like"/>
    <property type="match status" value="1"/>
</dbReference>
<dbReference type="PANTHER" id="PTHR30531:SF12">
    <property type="entry name" value="FLAGELLAR BIOSYNTHETIC PROTEIN FLHB"/>
    <property type="match status" value="1"/>
</dbReference>
<dbReference type="Proteomes" id="UP000027946">
    <property type="component" value="Unassembled WGS sequence"/>
</dbReference>
<dbReference type="InterPro" id="IPR029025">
    <property type="entry name" value="T3SS_substrate_exporter_C"/>
</dbReference>
<keyword evidence="13" id="KW-0282">Flagellum</keyword>
<evidence type="ECO:0000313" key="13">
    <source>
        <dbReference type="EMBL" id="KDR95179.1"/>
    </source>
</evidence>
<evidence type="ECO:0000256" key="4">
    <source>
        <dbReference type="ARBA" id="ARBA00022448"/>
    </source>
</evidence>
<feature type="transmembrane region" description="Helical" evidence="12">
    <location>
        <begin position="150"/>
        <end position="168"/>
    </location>
</feature>
<evidence type="ECO:0000256" key="10">
    <source>
        <dbReference type="ARBA" id="ARBA00023136"/>
    </source>
</evidence>
<dbReference type="Gene3D" id="6.10.250.2080">
    <property type="match status" value="1"/>
</dbReference>
<keyword evidence="11 12" id="KW-1006">Bacterial flagellum protein export</keyword>
<feature type="transmembrane region" description="Helical" evidence="12">
    <location>
        <begin position="83"/>
        <end position="110"/>
    </location>
</feature>
<keyword evidence="8 12" id="KW-0653">Protein transport</keyword>
<dbReference type="Pfam" id="PF01312">
    <property type="entry name" value="Bac_export_2"/>
    <property type="match status" value="1"/>
</dbReference>
<keyword evidence="5 12" id="KW-1003">Cell membrane</keyword>
<dbReference type="InterPro" id="IPR006136">
    <property type="entry name" value="FlhB"/>
</dbReference>
<dbReference type="eggNOG" id="COG1377">
    <property type="taxonomic scope" value="Bacteria"/>
</dbReference>
<keyword evidence="4 12" id="KW-0813">Transport</keyword>
<evidence type="ECO:0000256" key="12">
    <source>
        <dbReference type="RuleBase" id="RU364091"/>
    </source>
</evidence>
<evidence type="ECO:0000256" key="6">
    <source>
        <dbReference type="ARBA" id="ARBA00022692"/>
    </source>
</evidence>
<evidence type="ECO:0000256" key="11">
    <source>
        <dbReference type="ARBA" id="ARBA00023225"/>
    </source>
</evidence>
<dbReference type="STRING" id="1121324.CLIT_11c02080"/>
<evidence type="ECO:0000256" key="2">
    <source>
        <dbReference type="ARBA" id="ARBA00010690"/>
    </source>
</evidence>
<keyword evidence="9 12" id="KW-1133">Transmembrane helix</keyword>
<comment type="subcellular location">
    <subcellularLocation>
        <location evidence="1">Cell membrane</location>
        <topology evidence="1">Multi-pass membrane protein</topology>
    </subcellularLocation>
</comment>
<comment type="function">
    <text evidence="12">Required for formation of the rod structure in the basal body of the flagellar apparatus. Together with FliI and FliH, may constitute the export apparatus of flagellin.</text>
</comment>
<dbReference type="GO" id="GO:0005886">
    <property type="term" value="C:plasma membrane"/>
    <property type="evidence" value="ECO:0007669"/>
    <property type="project" value="UniProtKB-SubCell"/>
</dbReference>
<protein>
    <recommendedName>
        <fullName evidence="3 12">Flagellar biosynthetic protein FlhB</fullName>
    </recommendedName>
</protein>
<gene>
    <name evidence="12 13" type="primary">flhB</name>
    <name evidence="13" type="ORF">CLIT_11c02080</name>
</gene>
<dbReference type="Gene3D" id="3.40.1690.10">
    <property type="entry name" value="secretion proteins EscU"/>
    <property type="match status" value="1"/>
</dbReference>
<dbReference type="PRINTS" id="PR00950">
    <property type="entry name" value="TYPE3IMSPROT"/>
</dbReference>
<dbReference type="PANTHER" id="PTHR30531">
    <property type="entry name" value="FLAGELLAR BIOSYNTHETIC PROTEIN FLHB"/>
    <property type="match status" value="1"/>
</dbReference>
<dbReference type="AlphaFoldDB" id="A0A069RDN9"/>
<evidence type="ECO:0000256" key="8">
    <source>
        <dbReference type="ARBA" id="ARBA00022927"/>
    </source>
</evidence>
<dbReference type="GO" id="GO:0044780">
    <property type="term" value="P:bacterial-type flagellum assembly"/>
    <property type="evidence" value="ECO:0007669"/>
    <property type="project" value="InterPro"/>
</dbReference>
<keyword evidence="6 12" id="KW-0812">Transmembrane</keyword>
<feature type="transmembrane region" description="Helical" evidence="12">
    <location>
        <begin position="188"/>
        <end position="215"/>
    </location>
</feature>
<feature type="transmembrane region" description="Helical" evidence="12">
    <location>
        <begin position="38"/>
        <end position="63"/>
    </location>
</feature>
<proteinExistence type="inferred from homology"/>
<evidence type="ECO:0000256" key="3">
    <source>
        <dbReference type="ARBA" id="ARBA00021622"/>
    </source>
</evidence>
<dbReference type="GO" id="GO:0009306">
    <property type="term" value="P:protein secretion"/>
    <property type="evidence" value="ECO:0007669"/>
    <property type="project" value="InterPro"/>
</dbReference>
<keyword evidence="7 12" id="KW-1005">Bacterial flagellum biogenesis</keyword>
<organism evidence="13 14">
    <name type="scientific">Peptoclostridium litorale DSM 5388</name>
    <dbReference type="NCBI Taxonomy" id="1121324"/>
    <lineage>
        <taxon>Bacteria</taxon>
        <taxon>Bacillati</taxon>
        <taxon>Bacillota</taxon>
        <taxon>Clostridia</taxon>
        <taxon>Peptostreptococcales</taxon>
        <taxon>Peptoclostridiaceae</taxon>
        <taxon>Peptoclostridium</taxon>
    </lineage>
</organism>
<evidence type="ECO:0000256" key="1">
    <source>
        <dbReference type="ARBA" id="ARBA00004651"/>
    </source>
</evidence>
<evidence type="ECO:0000256" key="9">
    <source>
        <dbReference type="ARBA" id="ARBA00022989"/>
    </source>
</evidence>
<keyword evidence="13" id="KW-0969">Cilium</keyword>
<dbReference type="NCBIfam" id="TIGR00328">
    <property type="entry name" value="flhB"/>
    <property type="match status" value="1"/>
</dbReference>
<comment type="caution">
    <text evidence="13">The sequence shown here is derived from an EMBL/GenBank/DDBJ whole genome shotgun (WGS) entry which is preliminary data.</text>
</comment>
<keyword evidence="10 12" id="KW-0472">Membrane</keyword>
<dbReference type="InterPro" id="IPR006135">
    <property type="entry name" value="T3SS_substrate_exporter"/>
</dbReference>
<sequence>MYINIDLQLFAGEKTEKATPKKRQDARRKGQVFQSREINSAATLMVSMVFIKVLGKYIFRFMYEPLIFFERYFYEDIDLQLGYRLFIFGIMFLLKGSFIIAMANFMVAFISSWAQVGNLFTTETLRPKFDRLNPIEGFKRLFSMRSIFEFLKSFLKLLILSTISYNYMKAHIKEFMKAAELEKFQFSYILFSSAVNMGIMLASVLLVLSIFDYLFQWYQHDKQLKMSKQEIKEEYKQMEGSPEIKSKIKEKQRQSAMKRMMQDVAKADVIITNPTHYAVGLKYDDGVSDAPYVIVKGKNMVALKIREKAREHNIEIVENKPLARKLYAVLEIGDSIPAEFYEIVAEILAHVYSKDRERKSVGKI</sequence>
<evidence type="ECO:0000313" key="14">
    <source>
        <dbReference type="Proteomes" id="UP000027946"/>
    </source>
</evidence>
<accession>A0A069RDN9</accession>
<keyword evidence="13" id="KW-0966">Cell projection</keyword>